<comment type="caution">
    <text evidence="12">The sequence shown here is derived from an EMBL/GenBank/DDBJ whole genome shotgun (WGS) entry which is preliminary data.</text>
</comment>
<dbReference type="Pfam" id="PF00155">
    <property type="entry name" value="Aminotran_1_2"/>
    <property type="match status" value="1"/>
</dbReference>
<dbReference type="RefSeq" id="WP_067310410.1">
    <property type="nucleotide sequence ID" value="NZ_LZJY01000411.1"/>
</dbReference>
<feature type="domain" description="Aminotransferase class I/classII large" evidence="11">
    <location>
        <begin position="33"/>
        <end position="354"/>
    </location>
</feature>
<dbReference type="EC" id="2.6.1.9" evidence="9"/>
<dbReference type="InterPro" id="IPR005861">
    <property type="entry name" value="HisP_aminotrans"/>
</dbReference>
<keyword evidence="6 9" id="KW-0808">Transferase</keyword>
<evidence type="ECO:0000259" key="11">
    <source>
        <dbReference type="Pfam" id="PF00155"/>
    </source>
</evidence>
<protein>
    <recommendedName>
        <fullName evidence="9">Histidinol-phosphate aminotransferase</fullName>
        <ecNumber evidence="9">2.6.1.9</ecNumber>
    </recommendedName>
    <alternativeName>
        <fullName evidence="9">Imidazole acetol-phosphate transaminase</fullName>
    </alternativeName>
</protein>
<dbReference type="EMBL" id="LZJY01000411">
    <property type="protein sequence ID" value="OBH87127.1"/>
    <property type="molecule type" value="Genomic_DNA"/>
</dbReference>
<comment type="subunit">
    <text evidence="3 9">Homodimer.</text>
</comment>
<dbReference type="InterPro" id="IPR015424">
    <property type="entry name" value="PyrdxlP-dep_Trfase"/>
</dbReference>
<dbReference type="SUPFAM" id="SSF53383">
    <property type="entry name" value="PLP-dependent transferases"/>
    <property type="match status" value="1"/>
</dbReference>
<feature type="compositionally biased region" description="Basic and acidic residues" evidence="10">
    <location>
        <begin position="1"/>
        <end position="20"/>
    </location>
</feature>
<dbReference type="PANTHER" id="PTHR42885:SF2">
    <property type="entry name" value="HISTIDINOL-PHOSPHATE AMINOTRANSFERASE"/>
    <property type="match status" value="1"/>
</dbReference>
<evidence type="ECO:0000256" key="9">
    <source>
        <dbReference type="HAMAP-Rule" id="MF_01023"/>
    </source>
</evidence>
<evidence type="ECO:0000256" key="4">
    <source>
        <dbReference type="ARBA" id="ARBA00022576"/>
    </source>
</evidence>
<evidence type="ECO:0000256" key="3">
    <source>
        <dbReference type="ARBA" id="ARBA00011738"/>
    </source>
</evidence>
<evidence type="ECO:0000256" key="2">
    <source>
        <dbReference type="ARBA" id="ARBA00007970"/>
    </source>
</evidence>
<keyword evidence="4 9" id="KW-0032">Aminotransferase</keyword>
<sequence length="378" mass="40270">MTESREPTLDDLPLRDDLRGKSPYGAPQLAVPVRLNTNENPHPPSRALVDDVVRSVAAAAADLHRYPDRDAVDMRRDLAAYLTTQTGVHVGVENVWAANGSNEILQQLLQAFGGPGRTAIGFVPSYSMHPIISGATRTEWLEGVRAADFSLDVDAAVAAVTDRRPDVVFIASPNNPSGQSVSLPDLRRLLDAVPGILIVDEAYGEFSSEPSAVSLVGEYPTKLIVTRTMSKAFAFAGGRLGYLIATPAVIHAMLLVRLPYHLSSVTQAAARAALRHADDTLGSVATLIAERERVTKALSGMGFRVIPSDANFVLFGQFADAPATWQRYLDAGVLIRDVGIPGYLRATTGLADENDAFLRASAQIAATELAPATPVGAP</sequence>
<reference evidence="12 13" key="1">
    <citation type="submission" date="2016-06" db="EMBL/GenBank/DDBJ databases">
        <authorList>
            <person name="Kjaerup R.B."/>
            <person name="Dalgaard T.S."/>
            <person name="Juul-Madsen H.R."/>
        </authorList>
    </citation>
    <scope>NUCLEOTIDE SEQUENCE [LARGE SCALE GENOMIC DNA]</scope>
    <source>
        <strain evidence="12 13">E2838</strain>
    </source>
</reference>
<gene>
    <name evidence="9" type="primary">hisC</name>
    <name evidence="12" type="ORF">A5679_26400</name>
</gene>
<dbReference type="HAMAP" id="MF_01023">
    <property type="entry name" value="HisC_aminotrans_2"/>
    <property type="match status" value="1"/>
</dbReference>
<evidence type="ECO:0000256" key="7">
    <source>
        <dbReference type="ARBA" id="ARBA00022898"/>
    </source>
</evidence>
<evidence type="ECO:0000313" key="12">
    <source>
        <dbReference type="EMBL" id="OBH87127.1"/>
    </source>
</evidence>
<dbReference type="AlphaFoldDB" id="A0A1A2UFR7"/>
<comment type="catalytic activity">
    <reaction evidence="9">
        <text>L-histidinol phosphate + 2-oxoglutarate = 3-(imidazol-4-yl)-2-oxopropyl phosphate + L-glutamate</text>
        <dbReference type="Rhea" id="RHEA:23744"/>
        <dbReference type="ChEBI" id="CHEBI:16810"/>
        <dbReference type="ChEBI" id="CHEBI:29985"/>
        <dbReference type="ChEBI" id="CHEBI:57766"/>
        <dbReference type="ChEBI" id="CHEBI:57980"/>
        <dbReference type="EC" id="2.6.1.9"/>
    </reaction>
</comment>
<evidence type="ECO:0000256" key="10">
    <source>
        <dbReference type="SAM" id="MobiDB-lite"/>
    </source>
</evidence>
<comment type="similarity">
    <text evidence="2 9">Belongs to the class-II pyridoxal-phosphate-dependent aminotransferase family. Histidinol-phosphate aminotransferase subfamily.</text>
</comment>
<dbReference type="Proteomes" id="UP000092207">
    <property type="component" value="Unassembled WGS sequence"/>
</dbReference>
<comment type="pathway">
    <text evidence="9">Amino-acid biosynthesis; L-histidine biosynthesis; L-histidine from 5-phospho-alpha-D-ribose 1-diphosphate: step 7/9.</text>
</comment>
<dbReference type="PROSITE" id="PS00599">
    <property type="entry name" value="AA_TRANSFER_CLASS_2"/>
    <property type="match status" value="1"/>
</dbReference>
<dbReference type="Gene3D" id="3.90.1150.10">
    <property type="entry name" value="Aspartate Aminotransferase, domain 1"/>
    <property type="match status" value="1"/>
</dbReference>
<dbReference type="GO" id="GO:0004400">
    <property type="term" value="F:histidinol-phosphate transaminase activity"/>
    <property type="evidence" value="ECO:0007669"/>
    <property type="project" value="UniProtKB-UniRule"/>
</dbReference>
<dbReference type="NCBIfam" id="TIGR01141">
    <property type="entry name" value="hisC"/>
    <property type="match status" value="1"/>
</dbReference>
<keyword evidence="8 9" id="KW-0368">Histidine biosynthesis</keyword>
<dbReference type="InterPro" id="IPR015421">
    <property type="entry name" value="PyrdxlP-dep_Trfase_major"/>
</dbReference>
<keyword evidence="7 9" id="KW-0663">Pyridoxal phosphate</keyword>
<evidence type="ECO:0000256" key="5">
    <source>
        <dbReference type="ARBA" id="ARBA00022605"/>
    </source>
</evidence>
<feature type="region of interest" description="Disordered" evidence="10">
    <location>
        <begin position="1"/>
        <end position="28"/>
    </location>
</feature>
<dbReference type="CDD" id="cd00609">
    <property type="entry name" value="AAT_like"/>
    <property type="match status" value="1"/>
</dbReference>
<dbReference type="InterPro" id="IPR015422">
    <property type="entry name" value="PyrdxlP-dep_Trfase_small"/>
</dbReference>
<keyword evidence="5 9" id="KW-0028">Amino-acid biosynthesis</keyword>
<organism evidence="12 13">
    <name type="scientific">Mycobacterium scrofulaceum</name>
    <dbReference type="NCBI Taxonomy" id="1783"/>
    <lineage>
        <taxon>Bacteria</taxon>
        <taxon>Bacillati</taxon>
        <taxon>Actinomycetota</taxon>
        <taxon>Actinomycetes</taxon>
        <taxon>Mycobacteriales</taxon>
        <taxon>Mycobacteriaceae</taxon>
        <taxon>Mycobacterium</taxon>
    </lineage>
</organism>
<dbReference type="GO" id="GO:0030170">
    <property type="term" value="F:pyridoxal phosphate binding"/>
    <property type="evidence" value="ECO:0007669"/>
    <property type="project" value="InterPro"/>
</dbReference>
<accession>A0A1A2UFR7</accession>
<proteinExistence type="inferred from homology"/>
<dbReference type="InterPro" id="IPR001917">
    <property type="entry name" value="Aminotrans_II_pyridoxalP_BS"/>
</dbReference>
<dbReference type="InterPro" id="IPR004839">
    <property type="entry name" value="Aminotransferase_I/II_large"/>
</dbReference>
<dbReference type="GO" id="GO:0000105">
    <property type="term" value="P:L-histidine biosynthetic process"/>
    <property type="evidence" value="ECO:0007669"/>
    <property type="project" value="UniProtKB-UniRule"/>
</dbReference>
<dbReference type="PANTHER" id="PTHR42885">
    <property type="entry name" value="HISTIDINOL-PHOSPHATE AMINOTRANSFERASE-RELATED"/>
    <property type="match status" value="1"/>
</dbReference>
<evidence type="ECO:0000256" key="1">
    <source>
        <dbReference type="ARBA" id="ARBA00001933"/>
    </source>
</evidence>
<feature type="modified residue" description="N6-(pyridoxal phosphate)lysine" evidence="9">
    <location>
        <position position="231"/>
    </location>
</feature>
<dbReference type="NCBIfam" id="NF002877">
    <property type="entry name" value="PRK03317.1"/>
    <property type="match status" value="1"/>
</dbReference>
<dbReference type="UniPathway" id="UPA00031">
    <property type="reaction ID" value="UER00012"/>
</dbReference>
<evidence type="ECO:0000256" key="6">
    <source>
        <dbReference type="ARBA" id="ARBA00022679"/>
    </source>
</evidence>
<evidence type="ECO:0000256" key="8">
    <source>
        <dbReference type="ARBA" id="ARBA00023102"/>
    </source>
</evidence>
<evidence type="ECO:0000313" key="13">
    <source>
        <dbReference type="Proteomes" id="UP000092207"/>
    </source>
</evidence>
<dbReference type="Gene3D" id="3.40.640.10">
    <property type="entry name" value="Type I PLP-dependent aspartate aminotransferase-like (Major domain)"/>
    <property type="match status" value="1"/>
</dbReference>
<comment type="cofactor">
    <cofactor evidence="1 9">
        <name>pyridoxal 5'-phosphate</name>
        <dbReference type="ChEBI" id="CHEBI:597326"/>
    </cofactor>
</comment>
<name>A0A1A2UFR7_MYCSC</name>